<keyword evidence="2" id="KW-0677">Repeat</keyword>
<comment type="caution">
    <text evidence="6">The sequence shown here is derived from an EMBL/GenBank/DDBJ whole genome shotgun (WGS) entry which is preliminary data.</text>
</comment>
<dbReference type="EMBL" id="CALNXI010000226">
    <property type="protein sequence ID" value="CAH3022595.1"/>
    <property type="molecule type" value="Genomic_DNA"/>
</dbReference>
<evidence type="ECO:0000256" key="3">
    <source>
        <dbReference type="ARBA" id="ARBA00022990"/>
    </source>
</evidence>
<evidence type="ECO:0000259" key="4">
    <source>
        <dbReference type="PROSITE" id="PS50003"/>
    </source>
</evidence>
<sequence>MDSEEPRKLKEGFLVKKGHVRHNWKTRWFILYDETLVYCKKKNQIMQATGEIPLQGCFLVSPCAEYTKKEAVFRITSKDNVEYLVQAANDEEREEWTTAIANAIRRLDIKYKHTKSEVPHSRSTYSQPAWQFPPTQIREIVEAMQDVDAGIPLDTHMCYKENKAYKLCFNGIQVIDWLLKWSFVHNRDAGRDLACVLLEDAHLQPVGLTSTLSFKQKTEFENAATFLDDTDALYRFSALRHSAQNEPLELETSDDSSDSEDEIPRDQCGAIKGNIVKQGFLQKKGHVRHNWKTRKFILCTEPTMLFYCRPSKESTLVGQIKLLNGEVKTLKNDDDLAGAEWDQGNKKQTTGYTFLLRTRKGIKYIFRAASEEDRMDWVQALQSVCENT</sequence>
<dbReference type="PANTHER" id="PTHR12092:SF16">
    <property type="entry name" value="PH DOMAIN-CONTAINING PROTEIN"/>
    <property type="match status" value="1"/>
</dbReference>
<evidence type="ECO:0000313" key="6">
    <source>
        <dbReference type="EMBL" id="CAH3022595.1"/>
    </source>
</evidence>
<dbReference type="PROSITE" id="PS50003">
    <property type="entry name" value="PH_DOMAIN"/>
    <property type="match status" value="2"/>
</dbReference>
<keyword evidence="7" id="KW-1185">Reference proteome</keyword>
<dbReference type="SUPFAM" id="SSF46785">
    <property type="entry name" value="Winged helix' DNA-binding domain"/>
    <property type="match status" value="1"/>
</dbReference>
<keyword evidence="1" id="KW-0597">Phosphoprotein</keyword>
<gene>
    <name evidence="6" type="ORF">PEVE_00016133</name>
</gene>
<dbReference type="InterPro" id="IPR000591">
    <property type="entry name" value="DEP_dom"/>
</dbReference>
<evidence type="ECO:0000256" key="2">
    <source>
        <dbReference type="ARBA" id="ARBA00022737"/>
    </source>
</evidence>
<evidence type="ECO:0000313" key="7">
    <source>
        <dbReference type="Proteomes" id="UP001159427"/>
    </source>
</evidence>
<keyword evidence="3" id="KW-0007">Acetylation</keyword>
<evidence type="ECO:0000256" key="1">
    <source>
        <dbReference type="ARBA" id="ARBA00022553"/>
    </source>
</evidence>
<feature type="domain" description="DEP" evidence="5">
    <location>
        <begin position="147"/>
        <end position="238"/>
    </location>
</feature>
<name>A0ABN8LZQ8_9CNID</name>
<evidence type="ECO:0008006" key="8">
    <source>
        <dbReference type="Google" id="ProtNLM"/>
    </source>
</evidence>
<protein>
    <recommendedName>
        <fullName evidence="8">Pleckstrin</fullName>
    </recommendedName>
</protein>
<dbReference type="SMART" id="SM00049">
    <property type="entry name" value="DEP"/>
    <property type="match status" value="1"/>
</dbReference>
<dbReference type="InterPro" id="IPR037370">
    <property type="entry name" value="Pleckstrin"/>
</dbReference>
<dbReference type="Gene3D" id="2.30.29.30">
    <property type="entry name" value="Pleckstrin-homology domain (PH domain)/Phosphotyrosine-binding domain (PTB)"/>
    <property type="match status" value="2"/>
</dbReference>
<dbReference type="SUPFAM" id="SSF50729">
    <property type="entry name" value="PH domain-like"/>
    <property type="match status" value="2"/>
</dbReference>
<dbReference type="Proteomes" id="UP001159427">
    <property type="component" value="Unassembled WGS sequence"/>
</dbReference>
<feature type="domain" description="PH" evidence="4">
    <location>
        <begin position="274"/>
        <end position="386"/>
    </location>
</feature>
<dbReference type="PANTHER" id="PTHR12092">
    <property type="entry name" value="PLECKSTRIN"/>
    <property type="match status" value="1"/>
</dbReference>
<dbReference type="PROSITE" id="PS50186">
    <property type="entry name" value="DEP"/>
    <property type="match status" value="1"/>
</dbReference>
<dbReference type="SMART" id="SM00233">
    <property type="entry name" value="PH"/>
    <property type="match status" value="2"/>
</dbReference>
<dbReference type="Gene3D" id="1.10.10.10">
    <property type="entry name" value="Winged helix-like DNA-binding domain superfamily/Winged helix DNA-binding domain"/>
    <property type="match status" value="1"/>
</dbReference>
<dbReference type="InterPro" id="IPR001849">
    <property type="entry name" value="PH_domain"/>
</dbReference>
<dbReference type="Pfam" id="PF00169">
    <property type="entry name" value="PH"/>
    <property type="match status" value="2"/>
</dbReference>
<feature type="domain" description="PH" evidence="4">
    <location>
        <begin position="7"/>
        <end position="105"/>
    </location>
</feature>
<accession>A0ABN8LZQ8</accession>
<evidence type="ECO:0000259" key="5">
    <source>
        <dbReference type="PROSITE" id="PS50186"/>
    </source>
</evidence>
<dbReference type="InterPro" id="IPR036390">
    <property type="entry name" value="WH_DNA-bd_sf"/>
</dbReference>
<dbReference type="InterPro" id="IPR036388">
    <property type="entry name" value="WH-like_DNA-bd_sf"/>
</dbReference>
<proteinExistence type="predicted"/>
<organism evidence="6 7">
    <name type="scientific">Porites evermanni</name>
    <dbReference type="NCBI Taxonomy" id="104178"/>
    <lineage>
        <taxon>Eukaryota</taxon>
        <taxon>Metazoa</taxon>
        <taxon>Cnidaria</taxon>
        <taxon>Anthozoa</taxon>
        <taxon>Hexacorallia</taxon>
        <taxon>Scleractinia</taxon>
        <taxon>Fungiina</taxon>
        <taxon>Poritidae</taxon>
        <taxon>Porites</taxon>
    </lineage>
</organism>
<dbReference type="InterPro" id="IPR011993">
    <property type="entry name" value="PH-like_dom_sf"/>
</dbReference>
<reference evidence="6 7" key="1">
    <citation type="submission" date="2022-05" db="EMBL/GenBank/DDBJ databases">
        <authorList>
            <consortium name="Genoscope - CEA"/>
            <person name="William W."/>
        </authorList>
    </citation>
    <scope>NUCLEOTIDE SEQUENCE [LARGE SCALE GENOMIC DNA]</scope>
</reference>